<reference evidence="3 4" key="1">
    <citation type="journal article" date="2023" name="Life. Sci Alliance">
        <title>Evolutionary insights into 3D genome organization and epigenetic landscape of Vigna mungo.</title>
        <authorList>
            <person name="Junaid A."/>
            <person name="Singh B."/>
            <person name="Bhatia S."/>
        </authorList>
    </citation>
    <scope>NUCLEOTIDE SEQUENCE [LARGE SCALE GENOMIC DNA]</scope>
    <source>
        <strain evidence="3">Urdbean</strain>
    </source>
</reference>
<dbReference type="EMBL" id="CP144699">
    <property type="protein sequence ID" value="WVZ18330.1"/>
    <property type="molecule type" value="Genomic_DNA"/>
</dbReference>
<accession>A0AAQ3NYA9</accession>
<evidence type="ECO:0000313" key="3">
    <source>
        <dbReference type="EMBL" id="WVZ18330.1"/>
    </source>
</evidence>
<dbReference type="PANTHER" id="PTHR11926">
    <property type="entry name" value="GLUCOSYL/GLUCURONOSYL TRANSFERASES"/>
    <property type="match status" value="1"/>
</dbReference>
<protein>
    <recommendedName>
        <fullName evidence="5">UDP-glycosyltransferase</fullName>
    </recommendedName>
</protein>
<dbReference type="PANTHER" id="PTHR11926:SF774">
    <property type="entry name" value="UDP-GLYCOSYLTRANSFERASE 85A1-RELATED"/>
    <property type="match status" value="1"/>
</dbReference>
<gene>
    <name evidence="3" type="ORF">V8G54_005652</name>
</gene>
<dbReference type="FunFam" id="3.40.50.2000:FF:000138">
    <property type="entry name" value="Glycosyltransferase"/>
    <property type="match status" value="1"/>
</dbReference>
<dbReference type="GO" id="GO:0080044">
    <property type="term" value="F:quercetin 7-O-glucosyltransferase activity"/>
    <property type="evidence" value="ECO:0007669"/>
    <property type="project" value="TreeGrafter"/>
</dbReference>
<dbReference type="Gene3D" id="3.40.50.2000">
    <property type="entry name" value="Glycogen Phosphorylase B"/>
    <property type="match status" value="3"/>
</dbReference>
<dbReference type="Proteomes" id="UP001374535">
    <property type="component" value="Chromosome 2"/>
</dbReference>
<dbReference type="SUPFAM" id="SSF53756">
    <property type="entry name" value="UDP-Glycosyltransferase/glycogen phosphorylase"/>
    <property type="match status" value="1"/>
</dbReference>
<proteinExistence type="inferred from homology"/>
<dbReference type="CDD" id="cd03784">
    <property type="entry name" value="GT1_Gtf-like"/>
    <property type="match status" value="1"/>
</dbReference>
<evidence type="ECO:0000313" key="4">
    <source>
        <dbReference type="Proteomes" id="UP001374535"/>
    </source>
</evidence>
<comment type="similarity">
    <text evidence="1">Belongs to the UDP-glycosyltransferase family.</text>
</comment>
<dbReference type="GO" id="GO:0080043">
    <property type="term" value="F:quercetin 3-O-glucosyltransferase activity"/>
    <property type="evidence" value="ECO:0007669"/>
    <property type="project" value="TreeGrafter"/>
</dbReference>
<name>A0AAQ3NYA9_VIGMU</name>
<dbReference type="Pfam" id="PF00201">
    <property type="entry name" value="UDPGT"/>
    <property type="match status" value="1"/>
</dbReference>
<dbReference type="AlphaFoldDB" id="A0AAQ3NYA9"/>
<organism evidence="3 4">
    <name type="scientific">Vigna mungo</name>
    <name type="common">Black gram</name>
    <name type="synonym">Phaseolus mungo</name>
    <dbReference type="NCBI Taxonomy" id="3915"/>
    <lineage>
        <taxon>Eukaryota</taxon>
        <taxon>Viridiplantae</taxon>
        <taxon>Streptophyta</taxon>
        <taxon>Embryophyta</taxon>
        <taxon>Tracheophyta</taxon>
        <taxon>Spermatophyta</taxon>
        <taxon>Magnoliopsida</taxon>
        <taxon>eudicotyledons</taxon>
        <taxon>Gunneridae</taxon>
        <taxon>Pentapetalae</taxon>
        <taxon>rosids</taxon>
        <taxon>fabids</taxon>
        <taxon>Fabales</taxon>
        <taxon>Fabaceae</taxon>
        <taxon>Papilionoideae</taxon>
        <taxon>50 kb inversion clade</taxon>
        <taxon>NPAAA clade</taxon>
        <taxon>indigoferoid/millettioid clade</taxon>
        <taxon>Phaseoleae</taxon>
        <taxon>Vigna</taxon>
    </lineage>
</organism>
<keyword evidence="4" id="KW-1185">Reference proteome</keyword>
<evidence type="ECO:0000256" key="2">
    <source>
        <dbReference type="ARBA" id="ARBA00022679"/>
    </source>
</evidence>
<evidence type="ECO:0000256" key="1">
    <source>
        <dbReference type="ARBA" id="ARBA00009995"/>
    </source>
</evidence>
<evidence type="ECO:0008006" key="5">
    <source>
        <dbReference type="Google" id="ProtNLM"/>
    </source>
</evidence>
<dbReference type="InterPro" id="IPR002213">
    <property type="entry name" value="UDP_glucos_trans"/>
</dbReference>
<keyword evidence="2" id="KW-0808">Transferase</keyword>
<sequence length="505" mass="55988">MEFAVAENLGLTGHVVAMPYPSQGHVNSMINLCNQLASLQTSILITIVVTQEWLGLIASHPKHTNIRFATIPNVVPLQSQIASDITAFFQAAVTNLQPPFCRLLHRLHPAVTALVADVELQFPVAVARLMDIPVALLWTMSASFFLSLDQLQKLVPNGALKADLLEVEVMPHLLVKFPKTRHKCLTQLLLIVMVDTRKISGTVNLGIPDDCEEHISGISPAQLADLQTVLRENDLRFLQIELECISEVSKADCLIVNSVQGLEAEAIGSLRAMFHFPIYPIAFPYFKPQANQSVSYSDYKLDYLNWLDSQAAMSVLYISLGSFLSVSCAQMNEIVSALETSGVRYLWVVRGEVSWLKEKCGDRGIVVPWCDQLKVLSHPSVGGFWTHCGWNSTLEAVFAGIPMLTFPLFFDQVPNSRQILEVWKNGWELKRSELGSEELIAQKEILEVIGEFMDVEKGKELRERVLELKGICDQAVAEGGSSNMNLSALMKDVLCVQGHSASKEC</sequence>